<evidence type="ECO:0000313" key="3">
    <source>
        <dbReference type="Proteomes" id="UP001185779"/>
    </source>
</evidence>
<organism evidence="2 3">
    <name type="scientific">Gordonia amicalis</name>
    <dbReference type="NCBI Taxonomy" id="89053"/>
    <lineage>
        <taxon>Bacteria</taxon>
        <taxon>Bacillati</taxon>
        <taxon>Actinomycetota</taxon>
        <taxon>Actinomycetes</taxon>
        <taxon>Mycobacteriales</taxon>
        <taxon>Gordoniaceae</taxon>
        <taxon>Gordonia</taxon>
    </lineage>
</organism>
<evidence type="ECO:0008006" key="4">
    <source>
        <dbReference type="Google" id="ProtNLM"/>
    </source>
</evidence>
<proteinExistence type="predicted"/>
<gene>
    <name evidence="2" type="ORF">R3P94_22340</name>
</gene>
<dbReference type="EMBL" id="JAWLKI010000040">
    <property type="protein sequence ID" value="MDV6310006.1"/>
    <property type="molecule type" value="Genomic_DNA"/>
</dbReference>
<dbReference type="RefSeq" id="WP_317505697.1">
    <property type="nucleotide sequence ID" value="NZ_JAWLKI010000040.1"/>
</dbReference>
<reference evidence="2 3" key="1">
    <citation type="submission" date="2023-10" db="EMBL/GenBank/DDBJ databases">
        <title>Development of a sustainable strategy for remediation of hydrocarbon-contaminated territories based on the waste exchange concept.</title>
        <authorList>
            <person name="Krivoruchko A."/>
        </authorList>
    </citation>
    <scope>NUCLEOTIDE SEQUENCE [LARGE SCALE GENOMIC DNA]</scope>
    <source>
        <strain evidence="2 3">IEGM 1266</strain>
    </source>
</reference>
<feature type="compositionally biased region" description="Basic and acidic residues" evidence="1">
    <location>
        <begin position="92"/>
        <end position="106"/>
    </location>
</feature>
<feature type="region of interest" description="Disordered" evidence="1">
    <location>
        <begin position="90"/>
        <end position="120"/>
    </location>
</feature>
<comment type="caution">
    <text evidence="2">The sequence shown here is derived from an EMBL/GenBank/DDBJ whole genome shotgun (WGS) entry which is preliminary data.</text>
</comment>
<dbReference type="Proteomes" id="UP001185779">
    <property type="component" value="Unassembled WGS sequence"/>
</dbReference>
<accession>A0ABU4DLV3</accession>
<keyword evidence="3" id="KW-1185">Reference proteome</keyword>
<protein>
    <recommendedName>
        <fullName evidence="4">CRISPR-associated protein</fullName>
    </recommendedName>
</protein>
<evidence type="ECO:0000256" key="1">
    <source>
        <dbReference type="SAM" id="MobiDB-lite"/>
    </source>
</evidence>
<evidence type="ECO:0000313" key="2">
    <source>
        <dbReference type="EMBL" id="MDV6310006.1"/>
    </source>
</evidence>
<name>A0ABU4DLV3_9ACTN</name>
<sequence length="245" mass="26652">MGQSVRMPLRVAAELSHGVCFGTPWGISLDGLLASVLWHRRKAAAAGRGEVLTYDPLAMPEDLELPLARCDLGQPWHWMCTFAHTVPATPHPEPRMRSSRTDHADLQRLAPSVPSTVSDSRGHYRKRLIPAVATVTPTVTWRAVGDPEKITELLAEVTEIGKYRTSGEGRVTAWTIEPAPGDDVWSAGHEHHPGVLGRSVPMPCVAGHPDIAHGGRSRTAVRAPYAHPSRHAIAAYLPVPDEAQR</sequence>